<organism evidence="1 2">
    <name type="scientific">Alteriqipengyuania lutimaris</name>
    <dbReference type="NCBI Taxonomy" id="1538146"/>
    <lineage>
        <taxon>Bacteria</taxon>
        <taxon>Pseudomonadati</taxon>
        <taxon>Pseudomonadota</taxon>
        <taxon>Alphaproteobacteria</taxon>
        <taxon>Sphingomonadales</taxon>
        <taxon>Erythrobacteraceae</taxon>
        <taxon>Alteriqipengyuania</taxon>
    </lineage>
</organism>
<evidence type="ECO:0000313" key="2">
    <source>
        <dbReference type="Proteomes" id="UP000254101"/>
    </source>
</evidence>
<dbReference type="GO" id="GO:0016787">
    <property type="term" value="F:hydrolase activity"/>
    <property type="evidence" value="ECO:0007669"/>
    <property type="project" value="UniProtKB-KW"/>
</dbReference>
<evidence type="ECO:0000313" key="1">
    <source>
        <dbReference type="EMBL" id="RDS78212.1"/>
    </source>
</evidence>
<dbReference type="PANTHER" id="PTHR48098">
    <property type="entry name" value="ENTEROCHELIN ESTERASE-RELATED"/>
    <property type="match status" value="1"/>
</dbReference>
<keyword evidence="1" id="KW-0378">Hydrolase</keyword>
<dbReference type="InterPro" id="IPR000801">
    <property type="entry name" value="Esterase-like"/>
</dbReference>
<dbReference type="SUPFAM" id="SSF53474">
    <property type="entry name" value="alpha/beta-Hydrolases"/>
    <property type="match status" value="1"/>
</dbReference>
<dbReference type="Pfam" id="PF00756">
    <property type="entry name" value="Esterase"/>
    <property type="match status" value="1"/>
</dbReference>
<dbReference type="OrthoDB" id="5523653at2"/>
<dbReference type="InterPro" id="IPR050583">
    <property type="entry name" value="Mycobacterial_A85_antigen"/>
</dbReference>
<accession>A0A395LMP4</accession>
<keyword evidence="2" id="KW-1185">Reference proteome</keyword>
<comment type="caution">
    <text evidence="1">The sequence shown here is derived from an EMBL/GenBank/DDBJ whole genome shotgun (WGS) entry which is preliminary data.</text>
</comment>
<dbReference type="Gene3D" id="3.40.50.1820">
    <property type="entry name" value="alpha/beta hydrolase"/>
    <property type="match status" value="1"/>
</dbReference>
<dbReference type="EMBL" id="QRBB01000001">
    <property type="protein sequence ID" value="RDS78212.1"/>
    <property type="molecule type" value="Genomic_DNA"/>
</dbReference>
<dbReference type="RefSeq" id="WP_115492436.1">
    <property type="nucleotide sequence ID" value="NZ_JACHWW010000001.1"/>
</dbReference>
<reference evidence="1 2" key="1">
    <citation type="submission" date="2018-07" db="EMBL/GenBank/DDBJ databases">
        <title>Erythrobacter nanhaiensis sp. nov., a novel member of the genus Erythrobacter isolated from the South China Sea.</title>
        <authorList>
            <person name="Chen X."/>
            <person name="Liu J."/>
        </authorList>
    </citation>
    <scope>NUCLEOTIDE SEQUENCE [LARGE SCALE GENOMIC DNA]</scope>
    <source>
        <strain evidence="1 2">S-5</strain>
    </source>
</reference>
<sequence>MIGALAALLLASGQPAAVPEPEPIVVGESYTLEALGEDRAVNVILPPDYADQPDTSWPIIVQLDGGVDQDLFLGNGLEKWNRLWGRSQPAILVGIQTVDRQRELLPETSVAGEKAEYPTAGESEAFRTWLADKVLPLLRERYRNDGTIILLGESAAGHFVVETWLDRPELFTGYAAISPSLQWDGQSLALDASRPVGGRPPLYLSLADEGGETEQGMFTLLAKMGEGQPYCFSDRRADLHHANSLHGLMPEALQYLLPTEADWLAEYGLVLRCEGGGPDTAAE</sequence>
<proteinExistence type="predicted"/>
<gene>
    <name evidence="1" type="ORF">DL238_11760</name>
</gene>
<dbReference type="Proteomes" id="UP000254101">
    <property type="component" value="Unassembled WGS sequence"/>
</dbReference>
<dbReference type="InterPro" id="IPR029058">
    <property type="entry name" value="AB_hydrolase_fold"/>
</dbReference>
<dbReference type="PANTHER" id="PTHR48098:SF6">
    <property type="entry name" value="FERRI-BACILLIBACTIN ESTERASE BESA"/>
    <property type="match status" value="1"/>
</dbReference>
<protein>
    <submittedName>
        <fullName evidence="1">Alpha/beta hydrolase</fullName>
    </submittedName>
</protein>
<name>A0A395LMP4_9SPHN</name>
<dbReference type="AlphaFoldDB" id="A0A395LMP4"/>